<dbReference type="InterPro" id="IPR036236">
    <property type="entry name" value="Znf_C2H2_sf"/>
</dbReference>
<evidence type="ECO:0000256" key="1">
    <source>
        <dbReference type="SAM" id="MobiDB-lite"/>
    </source>
</evidence>
<feature type="region of interest" description="Disordered" evidence="1">
    <location>
        <begin position="362"/>
        <end position="403"/>
    </location>
</feature>
<feature type="region of interest" description="Disordered" evidence="1">
    <location>
        <begin position="103"/>
        <end position="152"/>
    </location>
</feature>
<protein>
    <submittedName>
        <fullName evidence="3">Pre-60S factor REI1</fullName>
    </submittedName>
</protein>
<dbReference type="Pfam" id="PF12756">
    <property type="entry name" value="zf-C2H2_2"/>
    <property type="match status" value="1"/>
</dbReference>
<dbReference type="GO" id="GO:0030687">
    <property type="term" value="C:preribosome, large subunit precursor"/>
    <property type="evidence" value="ECO:0007669"/>
    <property type="project" value="TreeGrafter"/>
</dbReference>
<dbReference type="SUPFAM" id="SSF57667">
    <property type="entry name" value="beta-beta-alpha zinc fingers"/>
    <property type="match status" value="1"/>
</dbReference>
<dbReference type="PANTHER" id="PTHR13182">
    <property type="entry name" value="ZINC FINGER PROTEIN 622"/>
    <property type="match status" value="1"/>
</dbReference>
<sequence length="403" mass="46084">MSHTCVSCALEFPDVPTQRGHMKSDWHRYNLKRRVAQLPAISEAVFNEKIALMAQEDAPEDRSSKKQVTKKDVRRQQKEALQQQRRELLAKREALQEKFKGLNLDNIETTEPKPAEKDSAESINDQKSTETPAEPASDAPKDVEQPETSQEEQLLAEKLANRVEIPVTTCLFCPMKKQLNFATLDENLDHMFKAHGLYIPEKKYLVDPAGLITYLGEKLGLGNVCLVCLYQGKNLEAVREHMFSKRHMKIPYENEDEKLEISDFYDFTSSYGNYTQDSADGNNEEWEDVSGESAGEEDDEDEIPEDPLIDMGTELILPSGAVVGHRSMARYYKQNFPPERILSEGQGTVIAAETRHFAAPAQRQELQMAKRAWSLQKKREDTNDRRAQKFINNQPHFRDPLLQ</sequence>
<feature type="compositionally biased region" description="Basic and acidic residues" evidence="1">
    <location>
        <begin position="60"/>
        <end position="84"/>
    </location>
</feature>
<dbReference type="Proteomes" id="UP000292447">
    <property type="component" value="Chromosome II"/>
</dbReference>
<feature type="domain" description="ZN622/Rei1/Reh1 zinc finger C2H2-type" evidence="2">
    <location>
        <begin position="170"/>
        <end position="271"/>
    </location>
</feature>
<dbReference type="AlphaFoldDB" id="A0A4P6XPX9"/>
<feature type="compositionally biased region" description="Polar residues" evidence="1">
    <location>
        <begin position="121"/>
        <end position="131"/>
    </location>
</feature>
<dbReference type="InterPro" id="IPR040025">
    <property type="entry name" value="Znf622/Rei1/Reh1"/>
</dbReference>
<feature type="compositionally biased region" description="Basic and acidic residues" evidence="1">
    <location>
        <begin position="377"/>
        <end position="387"/>
    </location>
</feature>
<dbReference type="GO" id="GO:0042273">
    <property type="term" value="P:ribosomal large subunit biogenesis"/>
    <property type="evidence" value="ECO:0007669"/>
    <property type="project" value="TreeGrafter"/>
</dbReference>
<dbReference type="InterPro" id="IPR041661">
    <property type="entry name" value="ZN622/Rei1/Reh1_Znf-C2H2"/>
</dbReference>
<feature type="compositionally biased region" description="Basic and acidic residues" evidence="1">
    <location>
        <begin position="110"/>
        <end position="120"/>
    </location>
</feature>
<organism evidence="3 4">
    <name type="scientific">Metschnikowia aff. pulcherrima</name>
    <dbReference type="NCBI Taxonomy" id="2163413"/>
    <lineage>
        <taxon>Eukaryota</taxon>
        <taxon>Fungi</taxon>
        <taxon>Dikarya</taxon>
        <taxon>Ascomycota</taxon>
        <taxon>Saccharomycotina</taxon>
        <taxon>Pichiomycetes</taxon>
        <taxon>Metschnikowiaceae</taxon>
        <taxon>Metschnikowia</taxon>
    </lineage>
</organism>
<feature type="region of interest" description="Disordered" evidence="1">
    <location>
        <begin position="275"/>
        <end position="306"/>
    </location>
</feature>
<proteinExistence type="predicted"/>
<accession>A0A4P6XPX9</accession>
<dbReference type="PANTHER" id="PTHR13182:SF21">
    <property type="entry name" value="CYTOPLASMIC 60S SUBUNIT BIOGENESIS FACTOR REI1"/>
    <property type="match status" value="1"/>
</dbReference>
<evidence type="ECO:0000313" key="4">
    <source>
        <dbReference type="Proteomes" id="UP000292447"/>
    </source>
</evidence>
<feature type="compositionally biased region" description="Acidic residues" evidence="1">
    <location>
        <begin position="282"/>
        <end position="306"/>
    </location>
</feature>
<evidence type="ECO:0000313" key="3">
    <source>
        <dbReference type="EMBL" id="QBM87901.1"/>
    </source>
</evidence>
<feature type="region of interest" description="Disordered" evidence="1">
    <location>
        <begin position="55"/>
        <end position="84"/>
    </location>
</feature>
<gene>
    <name evidence="3" type="primary">MPUL0B11150</name>
    <name evidence="3" type="ORF">METSCH_B11150</name>
</gene>
<dbReference type="EMBL" id="CP034457">
    <property type="protein sequence ID" value="QBM87901.1"/>
    <property type="molecule type" value="Genomic_DNA"/>
</dbReference>
<dbReference type="STRING" id="2163413.A0A4P6XPX9"/>
<name>A0A4P6XPX9_9ASCO</name>
<evidence type="ECO:0000259" key="2">
    <source>
        <dbReference type="Pfam" id="PF12756"/>
    </source>
</evidence>
<keyword evidence="4" id="KW-1185">Reference proteome</keyword>
<reference evidence="4" key="1">
    <citation type="submission" date="2019-03" db="EMBL/GenBank/DDBJ databases">
        <title>Snf2 controls pulcherriminic acid biosynthesis and connects pigmentation and antifungal activity of the yeast Metschnikowia pulcherrima.</title>
        <authorList>
            <person name="Gore-Lloyd D."/>
            <person name="Sumann I."/>
            <person name="Brachmann A.O."/>
            <person name="Schneeberger K."/>
            <person name="Ortiz-Merino R.A."/>
            <person name="Moreno-Beltran M."/>
            <person name="Schlaefli M."/>
            <person name="Kirner P."/>
            <person name="Santos Kron A."/>
            <person name="Wolfe K.H."/>
            <person name="Piel J."/>
            <person name="Ahrens C.H."/>
            <person name="Henk D."/>
            <person name="Freimoser F.M."/>
        </authorList>
    </citation>
    <scope>NUCLEOTIDE SEQUENCE [LARGE SCALE GENOMIC DNA]</scope>
    <source>
        <strain evidence="4">APC 1.2</strain>
    </source>
</reference>